<dbReference type="EMBL" id="QRAN01000008">
    <property type="protein sequence ID" value="RLQ22066.1"/>
    <property type="molecule type" value="Genomic_DNA"/>
</dbReference>
<accession>A0A3L7DXZ4</accession>
<dbReference type="InterPro" id="IPR008503">
    <property type="entry name" value="Asp_endopeptidase"/>
</dbReference>
<keyword evidence="2" id="KW-0378">Hydrolase</keyword>
<dbReference type="PANTHER" id="PTHR38037:SF1">
    <property type="entry name" value="ATP-DEPENDENT ZINC PROTEASE DOMAIN-CONTAINING PROTEIN-RELATED"/>
    <property type="match status" value="1"/>
</dbReference>
<dbReference type="Gene3D" id="2.40.70.10">
    <property type="entry name" value="Acid Proteases"/>
    <property type="match status" value="1"/>
</dbReference>
<comment type="caution">
    <text evidence="2">The sequence shown here is derived from an EMBL/GenBank/DDBJ whole genome shotgun (WGS) entry which is preliminary data.</text>
</comment>
<dbReference type="GO" id="GO:0008233">
    <property type="term" value="F:peptidase activity"/>
    <property type="evidence" value="ECO:0007669"/>
    <property type="project" value="UniProtKB-KW"/>
</dbReference>
<dbReference type="SUPFAM" id="SSF50630">
    <property type="entry name" value="Acid proteases"/>
    <property type="match status" value="1"/>
</dbReference>
<gene>
    <name evidence="2" type="ORF">DWB85_09005</name>
</gene>
<dbReference type="AlphaFoldDB" id="A0A3L7DXZ4"/>
<keyword evidence="3" id="KW-1185">Reference proteome</keyword>
<evidence type="ECO:0000259" key="1">
    <source>
        <dbReference type="Pfam" id="PF05618"/>
    </source>
</evidence>
<protein>
    <submittedName>
        <fullName evidence="2">ATP-dependent zinc protease</fullName>
    </submittedName>
</protein>
<dbReference type="InterPro" id="IPR021109">
    <property type="entry name" value="Peptidase_aspartic_dom_sf"/>
</dbReference>
<proteinExistence type="predicted"/>
<dbReference type="GO" id="GO:0006508">
    <property type="term" value="P:proteolysis"/>
    <property type="evidence" value="ECO:0007669"/>
    <property type="project" value="UniProtKB-KW"/>
</dbReference>
<keyword evidence="2" id="KW-0645">Protease</keyword>
<dbReference type="RefSeq" id="WP_117953891.1">
    <property type="nucleotide sequence ID" value="NZ_QRAN01000008.1"/>
</dbReference>
<dbReference type="Proteomes" id="UP000265509">
    <property type="component" value="Unassembled WGS sequence"/>
</dbReference>
<dbReference type="PANTHER" id="PTHR38037">
    <property type="entry name" value="ZN_PROTEASE DOMAIN-CONTAINING PROTEIN"/>
    <property type="match status" value="1"/>
</dbReference>
<dbReference type="OrthoDB" id="9782977at2"/>
<organism evidence="2 3">
    <name type="scientific">Seongchinamella sediminis</name>
    <dbReference type="NCBI Taxonomy" id="2283635"/>
    <lineage>
        <taxon>Bacteria</taxon>
        <taxon>Pseudomonadati</taxon>
        <taxon>Pseudomonadota</taxon>
        <taxon>Gammaproteobacteria</taxon>
        <taxon>Cellvibrionales</taxon>
        <taxon>Halieaceae</taxon>
        <taxon>Seongchinamella</taxon>
    </lineage>
</organism>
<evidence type="ECO:0000313" key="3">
    <source>
        <dbReference type="Proteomes" id="UP000265509"/>
    </source>
</evidence>
<sequence>MSADKVILGWREWLGFPDLGIASIKAKVDTGARTSCLHAFYVKSFERDGAQWIRFGIHPNQRDNETELHCEAPVKDRRIVRDSGGHEETRYVIETTITVGSEHFAAEVTLTDRDSMKFRALLGRTAIRKNHLVDPGRSFVQGRHKKPKVQPAG</sequence>
<dbReference type="Pfam" id="PF05618">
    <property type="entry name" value="Zn_protease"/>
    <property type="match status" value="1"/>
</dbReference>
<name>A0A3L7DXZ4_9GAMM</name>
<evidence type="ECO:0000313" key="2">
    <source>
        <dbReference type="EMBL" id="RLQ22066.1"/>
    </source>
</evidence>
<reference evidence="2 3" key="1">
    <citation type="submission" date="2018-07" db="EMBL/GenBank/DDBJ databases">
        <title>Halioglobus sp. genome submission.</title>
        <authorList>
            <person name="Ye M.-Q."/>
            <person name="Du Z.-J."/>
        </authorList>
    </citation>
    <scope>NUCLEOTIDE SEQUENCE [LARGE SCALE GENOMIC DNA]</scope>
    <source>
        <strain evidence="2 3">U0301</strain>
    </source>
</reference>
<feature type="domain" description="Retropepsin-like aspartic endopeptidase" evidence="1">
    <location>
        <begin position="7"/>
        <end position="143"/>
    </location>
</feature>